<dbReference type="GeneID" id="80517015"/>
<dbReference type="EMBL" id="MF405918">
    <property type="protein sequence ID" value="QKU33716.1"/>
    <property type="molecule type" value="Genomic_DNA"/>
</dbReference>
<reference evidence="1" key="1">
    <citation type="submission" date="2017-06" db="EMBL/GenBank/DDBJ databases">
        <authorList>
            <person name="Assis F.L."/>
            <person name="Abrahao J.S."/>
            <person name="Silva L."/>
            <person name="Khalil J.B."/>
            <person name="Rodrigues R."/>
            <person name="Silva L.S."/>
            <person name="Boratto P."/>
            <person name="Andrade M."/>
            <person name="Kroon E.G."/>
            <person name="Ribeiro B."/>
            <person name="Bergier I."/>
            <person name="Seligmann H."/>
            <person name="Ghigo E."/>
            <person name="Colson P."/>
            <person name="Levasseur A."/>
            <person name="Raoult D."/>
            <person name="Scola B.L."/>
        </authorList>
    </citation>
    <scope>NUCLEOTIDE SEQUENCE</scope>
    <source>
        <strain evidence="1">Deep ocean</strain>
    </source>
</reference>
<name>A0A6N1NNM0_9VIRU</name>
<reference evidence="1" key="2">
    <citation type="journal article" date="2018" name="Nat. Commun.">
        <title>Tailed giant Tupanvirus possesses the most complete translational apparatus of the known virosphere.</title>
        <authorList>
            <person name="Abrahao J."/>
            <person name="Silva L."/>
            <person name="Silva L.S."/>
            <person name="Khalil J.Y.B."/>
            <person name="Rodrigues R."/>
            <person name="Arantes T."/>
            <person name="Assis F."/>
            <person name="Boratto P."/>
            <person name="Andrade M."/>
            <person name="Kroon E.G."/>
            <person name="Ribeiro B."/>
            <person name="Bergier I."/>
            <person name="Seligmann H."/>
            <person name="Ghigo E."/>
            <person name="Colson P."/>
            <person name="Levasseur A."/>
            <person name="Kroemer G."/>
            <person name="Raoult D."/>
            <person name="La Scola B."/>
        </authorList>
    </citation>
    <scope>NUCLEOTIDE SEQUENCE [LARGE SCALE GENOMIC DNA]</scope>
    <source>
        <strain evidence="1">Deep ocean</strain>
    </source>
</reference>
<proteinExistence type="predicted"/>
<dbReference type="RefSeq" id="YP_010780324.1">
    <property type="nucleotide sequence ID" value="NC_075038.1"/>
</dbReference>
<dbReference type="KEGG" id="vg:80517015"/>
<evidence type="ECO:0000313" key="1">
    <source>
        <dbReference type="EMBL" id="QKU33716.1"/>
    </source>
</evidence>
<protein>
    <submittedName>
        <fullName evidence="1">Putative ORFan</fullName>
    </submittedName>
</protein>
<accession>A0A6N1NNM0</accession>
<organism evidence="1">
    <name type="scientific">Tupanvirus deep ocean</name>
    <dbReference type="NCBI Taxonomy" id="2126984"/>
    <lineage>
        <taxon>Viruses</taxon>
        <taxon>Varidnaviria</taxon>
        <taxon>Bamfordvirae</taxon>
        <taxon>Nucleocytoviricota</taxon>
        <taxon>Megaviricetes</taxon>
        <taxon>Imitervirales</taxon>
        <taxon>Mimiviridae</taxon>
        <taxon>Megamimivirinae</taxon>
        <taxon>Tupanvirus</taxon>
        <taxon>Tupanvirus altamarinense</taxon>
    </lineage>
</organism>
<sequence>MENLSYYLDKLKYISSLFDKIITFDNNNYIITGNKFVFQLVLDMCNDKVLQEKVLSKLKEYTSYTTMYLSGVQLKPNYFDDIVQIYHKFIIDFLSNSKTIEETLTTGFIINFTLHNDEKCWEPSEIWCNEIMFEPDGTKYHVDDEAGSLYHYDAIFMESIVGDKTIQKYGIDGFLALLIIFLKEDELLFKNNVESLLSLCQKNLAIKFNEMCAKTTDFSYDEFIECYEIDYDKLHKELKPKDSIRRWINFFDSISYLPNSVIEDSSRYMHDQIQMVLFKEIRTEDGEIVVNYDTDYDDLINDLMLNKFADIELMENIKTIMKIKDIKEWHAFLNKLVQMDDSFITNFFLKIDSNFAFVFLGIRIAKNDFFSLKMKTQKWYEVIKGKFYDRYMEIYNNTGPVKLSYVNWLYDKKLNCTGCKVVEYDSDYCERNDKDYQKHISFYDEKNNLLPE</sequence>